<dbReference type="Gene3D" id="1.10.3720.10">
    <property type="entry name" value="MetI-like"/>
    <property type="match status" value="1"/>
</dbReference>
<evidence type="ECO:0000259" key="8">
    <source>
        <dbReference type="PROSITE" id="PS50928"/>
    </source>
</evidence>
<feature type="transmembrane region" description="Helical" evidence="7">
    <location>
        <begin position="282"/>
        <end position="302"/>
    </location>
</feature>
<protein>
    <submittedName>
        <fullName evidence="9">Peptide/nickel transport system permease protein</fullName>
    </submittedName>
</protein>
<dbReference type="Pfam" id="PF00528">
    <property type="entry name" value="BPD_transp_1"/>
    <property type="match status" value="1"/>
</dbReference>
<feature type="transmembrane region" description="Helical" evidence="7">
    <location>
        <begin position="98"/>
        <end position="119"/>
    </location>
</feature>
<dbReference type="PANTHER" id="PTHR43163">
    <property type="entry name" value="DIPEPTIDE TRANSPORT SYSTEM PERMEASE PROTEIN DPPB-RELATED"/>
    <property type="match status" value="1"/>
</dbReference>
<evidence type="ECO:0000256" key="7">
    <source>
        <dbReference type="RuleBase" id="RU363032"/>
    </source>
</evidence>
<dbReference type="SUPFAM" id="SSF161098">
    <property type="entry name" value="MetI-like"/>
    <property type="match status" value="1"/>
</dbReference>
<comment type="subcellular location">
    <subcellularLocation>
        <location evidence="1 7">Cell membrane</location>
        <topology evidence="1 7">Multi-pass membrane protein</topology>
    </subcellularLocation>
</comment>
<comment type="similarity">
    <text evidence="7">Belongs to the binding-protein-dependent transport system permease family.</text>
</comment>
<feature type="transmembrane region" description="Helical" evidence="7">
    <location>
        <begin position="241"/>
        <end position="262"/>
    </location>
</feature>
<evidence type="ECO:0000256" key="5">
    <source>
        <dbReference type="ARBA" id="ARBA00022989"/>
    </source>
</evidence>
<feature type="transmembrane region" description="Helical" evidence="7">
    <location>
        <begin position="131"/>
        <end position="160"/>
    </location>
</feature>
<evidence type="ECO:0000313" key="10">
    <source>
        <dbReference type="Proteomes" id="UP000253509"/>
    </source>
</evidence>
<evidence type="ECO:0000313" key="9">
    <source>
        <dbReference type="EMBL" id="RBP71204.1"/>
    </source>
</evidence>
<keyword evidence="3" id="KW-1003">Cell membrane</keyword>
<evidence type="ECO:0000256" key="3">
    <source>
        <dbReference type="ARBA" id="ARBA00022475"/>
    </source>
</evidence>
<keyword evidence="2 7" id="KW-0813">Transport</keyword>
<keyword evidence="6 7" id="KW-0472">Membrane</keyword>
<reference evidence="9 10" key="1">
    <citation type="submission" date="2018-06" db="EMBL/GenBank/DDBJ databases">
        <title>Freshwater and sediment microbial communities from various areas in North America, analyzing microbe dynamics in response to fracking.</title>
        <authorList>
            <person name="Lamendella R."/>
        </authorList>
    </citation>
    <scope>NUCLEOTIDE SEQUENCE [LARGE SCALE GENOMIC DNA]</scope>
    <source>
        <strain evidence="9 10">3b_TX</strain>
    </source>
</reference>
<dbReference type="AlphaFoldDB" id="A0A366IJN2"/>
<name>A0A366IJN2_9MICO</name>
<evidence type="ECO:0000256" key="1">
    <source>
        <dbReference type="ARBA" id="ARBA00004651"/>
    </source>
</evidence>
<dbReference type="InterPro" id="IPR035906">
    <property type="entry name" value="MetI-like_sf"/>
</dbReference>
<dbReference type="PROSITE" id="PS50928">
    <property type="entry name" value="ABC_TM1"/>
    <property type="match status" value="1"/>
</dbReference>
<evidence type="ECO:0000256" key="6">
    <source>
        <dbReference type="ARBA" id="ARBA00023136"/>
    </source>
</evidence>
<comment type="caution">
    <text evidence="9">The sequence shown here is derived from an EMBL/GenBank/DDBJ whole genome shotgun (WGS) entry which is preliminary data.</text>
</comment>
<keyword evidence="5 7" id="KW-1133">Transmembrane helix</keyword>
<dbReference type="RefSeq" id="WP_113904306.1">
    <property type="nucleotide sequence ID" value="NZ_QNSB01000006.1"/>
</dbReference>
<feature type="domain" description="ABC transmembrane type-1" evidence="8">
    <location>
        <begin position="94"/>
        <end position="299"/>
    </location>
</feature>
<dbReference type="Proteomes" id="UP000253509">
    <property type="component" value="Unassembled WGS sequence"/>
</dbReference>
<feature type="transmembrane region" description="Helical" evidence="7">
    <location>
        <begin position="7"/>
        <end position="27"/>
    </location>
</feature>
<sequence>MRPVRPFVLLARWAAGLLVVMSGLFLLTEALPGDFADGVAGADRGRAELLRSQRGLDGPVLIRLAHWWASLLRGDLGTSLTDGQPVLPRVLDRLQTTLIVAVPAAVLAVLAAVLLALALAWWRGRPAGARLAVVTAVLAGLPEVVLVVGLVLLLSVGLRLVPAVSLPTPGMPAWSDPEILLLPILALALPATAWGARLLRGSADDLLAGDVVVSARRRGVPARIIVVSHVIPRWLPPIAQAAAFLTAGVLGGSVVVESLLAYPGLGQGLASAVAARDTPMVQAVSLVIVGVSLALLMLADLVRTEAGRR</sequence>
<keyword evidence="10" id="KW-1185">Reference proteome</keyword>
<gene>
    <name evidence="9" type="ORF">DFO65_10647</name>
</gene>
<dbReference type="InterPro" id="IPR000515">
    <property type="entry name" value="MetI-like"/>
</dbReference>
<accession>A0A366IJN2</accession>
<evidence type="ECO:0000256" key="4">
    <source>
        <dbReference type="ARBA" id="ARBA00022692"/>
    </source>
</evidence>
<evidence type="ECO:0000256" key="2">
    <source>
        <dbReference type="ARBA" id="ARBA00022448"/>
    </source>
</evidence>
<organism evidence="9 10">
    <name type="scientific">Brevibacterium celere</name>
    <dbReference type="NCBI Taxonomy" id="225845"/>
    <lineage>
        <taxon>Bacteria</taxon>
        <taxon>Bacillati</taxon>
        <taxon>Actinomycetota</taxon>
        <taxon>Actinomycetes</taxon>
        <taxon>Micrococcales</taxon>
        <taxon>Brevibacteriaceae</taxon>
        <taxon>Brevibacterium</taxon>
    </lineage>
</organism>
<dbReference type="GO" id="GO:0005886">
    <property type="term" value="C:plasma membrane"/>
    <property type="evidence" value="ECO:0007669"/>
    <property type="project" value="UniProtKB-SubCell"/>
</dbReference>
<dbReference type="EMBL" id="QNSB01000006">
    <property type="protein sequence ID" value="RBP71204.1"/>
    <property type="molecule type" value="Genomic_DNA"/>
</dbReference>
<proteinExistence type="inferred from homology"/>
<keyword evidence="4 7" id="KW-0812">Transmembrane</keyword>
<dbReference type="PANTHER" id="PTHR43163:SF3">
    <property type="entry name" value="PEPTIDE ABC TRANSPORTER PERMEASE PROTEIN"/>
    <property type="match status" value="1"/>
</dbReference>
<feature type="transmembrane region" description="Helical" evidence="7">
    <location>
        <begin position="180"/>
        <end position="199"/>
    </location>
</feature>
<dbReference type="GO" id="GO:0055085">
    <property type="term" value="P:transmembrane transport"/>
    <property type="evidence" value="ECO:0007669"/>
    <property type="project" value="InterPro"/>
</dbReference>